<evidence type="ECO:0000313" key="1">
    <source>
        <dbReference type="EMBL" id="MDB6245800.1"/>
    </source>
</evidence>
<reference evidence="1" key="2">
    <citation type="submission" date="2022-10" db="EMBL/GenBank/DDBJ databases">
        <authorList>
            <person name="Kostovova I."/>
            <person name="Moravkova M."/>
            <person name="Pechar R."/>
        </authorList>
    </citation>
    <scope>NUCLEOTIDE SEQUENCE</scope>
    <source>
        <strain evidence="1">M597B</strain>
    </source>
</reference>
<evidence type="ECO:0000313" key="2">
    <source>
        <dbReference type="Proteomes" id="UP001141961"/>
    </source>
</evidence>
<gene>
    <name evidence="1" type="ORF">ODV14_00205</name>
</gene>
<comment type="caution">
    <text evidence="1">The sequence shown here is derived from an EMBL/GenBank/DDBJ whole genome shotgun (WGS) entry which is preliminary data.</text>
</comment>
<accession>A0AAW6B6S5</accession>
<dbReference type="EMBL" id="JAOTHD010000001">
    <property type="protein sequence ID" value="MDB6245800.1"/>
    <property type="molecule type" value="Genomic_DNA"/>
</dbReference>
<protein>
    <recommendedName>
        <fullName evidence="3">Glycosyltransferase</fullName>
    </recommendedName>
</protein>
<dbReference type="AlphaFoldDB" id="A0AAW6B6S5"/>
<name>A0AAW6B6S5_LACAM</name>
<reference evidence="1" key="1">
    <citation type="journal article" date="2022" name="Microorganisms">
        <title>Antibiotic Susceptibility, Resistance Gene Determinants and Corresponding Genomic Regions in Lactobacillus amylovorus Isolates Derived from Wild Boars and Domestic Pigs.</title>
        <authorList>
            <person name="Moravkova M."/>
            <person name="Kostovova I."/>
            <person name="Kavanova K."/>
            <person name="Pechar R."/>
            <person name="Stanek S."/>
            <person name="Brychta A."/>
            <person name="Zeman M."/>
            <person name="Kubasova T."/>
        </authorList>
    </citation>
    <scope>NUCLEOTIDE SEQUENCE</scope>
    <source>
        <strain evidence="1">M597B</strain>
    </source>
</reference>
<dbReference type="RefSeq" id="WP_271326702.1">
    <property type="nucleotide sequence ID" value="NZ_JAOTHC010000002.1"/>
</dbReference>
<sequence>MARPFLLNEEREIHYFITSQENPTPSAIEIAQMQRVHLFESFGQEAKIIEVEYNLWHDDARASLQSADSVINLFQYYQNLGLKTEQDDDDELIVQILHSSDYDVQDKISYRNGKKRLQIVLRENRLYSANYYDQYGFMGRADYYDDGCLAYSEFFEDKERLVLRQYYDNLGKSKIMMHYRGSDDNQPVLCLVQLNEAENWHDFDSLAEFRAYF</sequence>
<dbReference type="Gene3D" id="3.40.50.2000">
    <property type="entry name" value="Glycogen Phosphorylase B"/>
    <property type="match status" value="1"/>
</dbReference>
<organism evidence="1 2">
    <name type="scientific">Lactobacillus amylovorus</name>
    <dbReference type="NCBI Taxonomy" id="1604"/>
    <lineage>
        <taxon>Bacteria</taxon>
        <taxon>Bacillati</taxon>
        <taxon>Bacillota</taxon>
        <taxon>Bacilli</taxon>
        <taxon>Lactobacillales</taxon>
        <taxon>Lactobacillaceae</taxon>
        <taxon>Lactobacillus</taxon>
    </lineage>
</organism>
<evidence type="ECO:0008006" key="3">
    <source>
        <dbReference type="Google" id="ProtNLM"/>
    </source>
</evidence>
<proteinExistence type="predicted"/>
<dbReference type="Proteomes" id="UP001141961">
    <property type="component" value="Unassembled WGS sequence"/>
</dbReference>